<dbReference type="PATRIC" id="fig|1423745.4.peg.564"/>
<protein>
    <recommendedName>
        <fullName evidence="5">NlpC/P60 domain-containing protein</fullName>
    </recommendedName>
</protein>
<dbReference type="InterPro" id="IPR000064">
    <property type="entry name" value="NLP_P60_dom"/>
</dbReference>
<name>A0A0R2CL38_9LACO</name>
<comment type="caution">
    <text evidence="6">The sequence shown here is derived from an EMBL/GenBank/DDBJ whole genome shotgun (WGS) entry which is preliminary data.</text>
</comment>
<dbReference type="SUPFAM" id="SSF54001">
    <property type="entry name" value="Cysteine proteinases"/>
    <property type="match status" value="1"/>
</dbReference>
<organism evidence="6 7">
    <name type="scientific">Fructilactobacillus florum DSM 22689 = JCM 16035</name>
    <dbReference type="NCBI Taxonomy" id="1423745"/>
    <lineage>
        <taxon>Bacteria</taxon>
        <taxon>Bacillati</taxon>
        <taxon>Bacillota</taxon>
        <taxon>Bacilli</taxon>
        <taxon>Lactobacillales</taxon>
        <taxon>Lactobacillaceae</taxon>
        <taxon>Fructilactobacillus</taxon>
    </lineage>
</organism>
<dbReference type="Pfam" id="PF00877">
    <property type="entry name" value="NLPC_P60"/>
    <property type="match status" value="1"/>
</dbReference>
<keyword evidence="3" id="KW-0378">Hydrolase</keyword>
<evidence type="ECO:0000259" key="5">
    <source>
        <dbReference type="Pfam" id="PF00877"/>
    </source>
</evidence>
<dbReference type="GO" id="GO:0008234">
    <property type="term" value="F:cysteine-type peptidase activity"/>
    <property type="evidence" value="ECO:0007669"/>
    <property type="project" value="UniProtKB-KW"/>
</dbReference>
<gene>
    <name evidence="6" type="ORF">FC87_GL000534</name>
</gene>
<dbReference type="Proteomes" id="UP000051586">
    <property type="component" value="Unassembled WGS sequence"/>
</dbReference>
<dbReference type="EMBL" id="AYZI01000024">
    <property type="protein sequence ID" value="KRM89257.1"/>
    <property type="molecule type" value="Genomic_DNA"/>
</dbReference>
<keyword evidence="2" id="KW-0645">Protease</keyword>
<dbReference type="AlphaFoldDB" id="A0A0R2CL38"/>
<evidence type="ECO:0000256" key="3">
    <source>
        <dbReference type="ARBA" id="ARBA00022801"/>
    </source>
</evidence>
<evidence type="ECO:0000256" key="2">
    <source>
        <dbReference type="ARBA" id="ARBA00022670"/>
    </source>
</evidence>
<dbReference type="GO" id="GO:0006508">
    <property type="term" value="P:proteolysis"/>
    <property type="evidence" value="ECO:0007669"/>
    <property type="project" value="UniProtKB-KW"/>
</dbReference>
<comment type="similarity">
    <text evidence="1">Belongs to the peptidase C40 family.</text>
</comment>
<evidence type="ECO:0000256" key="4">
    <source>
        <dbReference type="ARBA" id="ARBA00022807"/>
    </source>
</evidence>
<accession>A0A0R2CL38</accession>
<evidence type="ECO:0000313" key="7">
    <source>
        <dbReference type="Proteomes" id="UP000051586"/>
    </source>
</evidence>
<evidence type="ECO:0000256" key="1">
    <source>
        <dbReference type="ARBA" id="ARBA00007074"/>
    </source>
</evidence>
<dbReference type="Gene3D" id="3.90.1720.10">
    <property type="entry name" value="endopeptidase domain like (from Nostoc punctiforme)"/>
    <property type="match status" value="1"/>
</dbReference>
<sequence length="53" mass="5814">MFFSNGSGIFHVGIYLGNNQMLDAESNGLGIHRVSTFAYYSGAASFYGRFLNL</sequence>
<reference evidence="6 7" key="1">
    <citation type="journal article" date="2015" name="Genome Announc.">
        <title>Expanding the biotechnology potential of lactobacilli through comparative genomics of 213 strains and associated genera.</title>
        <authorList>
            <person name="Sun Z."/>
            <person name="Harris H.M."/>
            <person name="McCann A."/>
            <person name="Guo C."/>
            <person name="Argimon S."/>
            <person name="Zhang W."/>
            <person name="Yang X."/>
            <person name="Jeffery I.B."/>
            <person name="Cooney J.C."/>
            <person name="Kagawa T.F."/>
            <person name="Liu W."/>
            <person name="Song Y."/>
            <person name="Salvetti E."/>
            <person name="Wrobel A."/>
            <person name="Rasinkangas P."/>
            <person name="Parkhill J."/>
            <person name="Rea M.C."/>
            <person name="O'Sullivan O."/>
            <person name="Ritari J."/>
            <person name="Douillard F.P."/>
            <person name="Paul Ross R."/>
            <person name="Yang R."/>
            <person name="Briner A.E."/>
            <person name="Felis G.E."/>
            <person name="de Vos W.M."/>
            <person name="Barrangou R."/>
            <person name="Klaenhammer T.R."/>
            <person name="Caufield P.W."/>
            <person name="Cui Y."/>
            <person name="Zhang H."/>
            <person name="O'Toole P.W."/>
        </authorList>
    </citation>
    <scope>NUCLEOTIDE SEQUENCE [LARGE SCALE GENOMIC DNA]</scope>
    <source>
        <strain evidence="6 7">DSM 22689</strain>
    </source>
</reference>
<proteinExistence type="inferred from homology"/>
<keyword evidence="4" id="KW-0788">Thiol protease</keyword>
<evidence type="ECO:0000313" key="6">
    <source>
        <dbReference type="EMBL" id="KRM89257.1"/>
    </source>
</evidence>
<feature type="domain" description="NlpC/P60" evidence="5">
    <location>
        <begin position="1"/>
        <end position="36"/>
    </location>
</feature>
<dbReference type="InterPro" id="IPR038765">
    <property type="entry name" value="Papain-like_cys_pep_sf"/>
</dbReference>